<proteinExistence type="predicted"/>
<sequence>MTDEIMMEVHAIKDAIGIKYGNDLNGLFKDIQHGEARLKAAGFEVLAPPVKCRHLPDSALQRTRFFNQR</sequence>
<evidence type="ECO:0000313" key="1">
    <source>
        <dbReference type="EMBL" id="EIC23146.1"/>
    </source>
</evidence>
<dbReference type="RefSeq" id="WP_009147231.1">
    <property type="nucleotide sequence ID" value="NZ_CP121471.1"/>
</dbReference>
<protein>
    <submittedName>
        <fullName evidence="1">Uncharacterized protein</fullName>
    </submittedName>
</protein>
<accession>H8YXH0</accession>
<dbReference type="EMBL" id="JH603168">
    <property type="protein sequence ID" value="EIC23146.1"/>
    <property type="molecule type" value="Genomic_DNA"/>
</dbReference>
<gene>
    <name evidence="1" type="ORF">Thi970DRAFT_00798</name>
</gene>
<dbReference type="AlphaFoldDB" id="H8YXH0"/>
<name>H8YXH0_9GAMM</name>
<reference evidence="2" key="1">
    <citation type="submission" date="2011-06" db="EMBL/GenBank/DDBJ databases">
        <authorList>
            <consortium name="US DOE Joint Genome Institute (JGI-PGF)"/>
            <person name="Lucas S."/>
            <person name="Han J."/>
            <person name="Lapidus A."/>
            <person name="Cheng J.-F."/>
            <person name="Goodwin L."/>
            <person name="Pitluck S."/>
            <person name="Peters L."/>
            <person name="Land M.L."/>
            <person name="Hauser L."/>
            <person name="Vogl K."/>
            <person name="Liu Z."/>
            <person name="Overmann J."/>
            <person name="Frigaard N.-U."/>
            <person name="Bryant D.A."/>
            <person name="Woyke T.J."/>
        </authorList>
    </citation>
    <scope>NUCLEOTIDE SEQUENCE [LARGE SCALE GENOMIC DNA]</scope>
    <source>
        <strain evidence="2">970</strain>
    </source>
</reference>
<organism evidence="1 2">
    <name type="scientific">Thiorhodovibrio frisius</name>
    <dbReference type="NCBI Taxonomy" id="631362"/>
    <lineage>
        <taxon>Bacteria</taxon>
        <taxon>Pseudomonadati</taxon>
        <taxon>Pseudomonadota</taxon>
        <taxon>Gammaproteobacteria</taxon>
        <taxon>Chromatiales</taxon>
        <taxon>Chromatiaceae</taxon>
        <taxon>Thiorhodovibrio</taxon>
    </lineage>
</organism>
<keyword evidence="2" id="KW-1185">Reference proteome</keyword>
<evidence type="ECO:0000313" key="2">
    <source>
        <dbReference type="Proteomes" id="UP000002964"/>
    </source>
</evidence>
<dbReference type="HOGENOM" id="CLU_2774669_0_0_6"/>
<reference evidence="1 2" key="2">
    <citation type="submission" date="2011-11" db="EMBL/GenBank/DDBJ databases">
        <authorList>
            <consortium name="US DOE Joint Genome Institute"/>
            <person name="Lucas S."/>
            <person name="Han J."/>
            <person name="Lapidus A."/>
            <person name="Cheng J.-F."/>
            <person name="Goodwin L."/>
            <person name="Pitluck S."/>
            <person name="Peters L."/>
            <person name="Ovchinnikova G."/>
            <person name="Zhang X."/>
            <person name="Detter J.C."/>
            <person name="Han C."/>
            <person name="Tapia R."/>
            <person name="Land M."/>
            <person name="Hauser L."/>
            <person name="Kyrpides N."/>
            <person name="Ivanova N."/>
            <person name="Pagani I."/>
            <person name="Vogl K."/>
            <person name="Liu Z."/>
            <person name="Overmann J."/>
            <person name="Frigaard N.-U."/>
            <person name="Bryant D."/>
            <person name="Woyke T."/>
        </authorList>
    </citation>
    <scope>NUCLEOTIDE SEQUENCE [LARGE SCALE GENOMIC DNA]</scope>
    <source>
        <strain evidence="1 2">970</strain>
    </source>
</reference>
<dbReference type="Proteomes" id="UP000002964">
    <property type="component" value="Unassembled WGS sequence"/>
</dbReference>